<feature type="transmembrane region" description="Helical" evidence="2">
    <location>
        <begin position="84"/>
        <end position="105"/>
    </location>
</feature>
<feature type="transmembrane region" description="Helical" evidence="2">
    <location>
        <begin position="117"/>
        <end position="136"/>
    </location>
</feature>
<proteinExistence type="predicted"/>
<organism evidence="3 4">
    <name type="scientific">Massilia glaciei</name>
    <dbReference type="NCBI Taxonomy" id="1524097"/>
    <lineage>
        <taxon>Bacteria</taxon>
        <taxon>Pseudomonadati</taxon>
        <taxon>Pseudomonadota</taxon>
        <taxon>Betaproteobacteria</taxon>
        <taxon>Burkholderiales</taxon>
        <taxon>Oxalobacteraceae</taxon>
        <taxon>Telluria group</taxon>
        <taxon>Massilia</taxon>
    </lineage>
</organism>
<accession>A0A2U2HC40</accession>
<evidence type="ECO:0008006" key="5">
    <source>
        <dbReference type="Google" id="ProtNLM"/>
    </source>
</evidence>
<dbReference type="PANTHER" id="PTHR37422">
    <property type="entry name" value="TEICHURONIC ACID BIOSYNTHESIS PROTEIN TUAE"/>
    <property type="match status" value="1"/>
</dbReference>
<name>A0A2U2HC40_9BURK</name>
<keyword evidence="2" id="KW-1133">Transmembrane helix</keyword>
<feature type="transmembrane region" description="Helical" evidence="2">
    <location>
        <begin position="381"/>
        <end position="403"/>
    </location>
</feature>
<feature type="transmembrane region" description="Helical" evidence="2">
    <location>
        <begin position="142"/>
        <end position="162"/>
    </location>
</feature>
<comment type="caution">
    <text evidence="3">The sequence shown here is derived from an EMBL/GenBank/DDBJ whole genome shotgun (WGS) entry which is preliminary data.</text>
</comment>
<dbReference type="RefSeq" id="WP_106760248.1">
    <property type="nucleotide sequence ID" value="NZ_PXWF02000324.1"/>
</dbReference>
<evidence type="ECO:0000313" key="3">
    <source>
        <dbReference type="EMBL" id="PWF40435.1"/>
    </source>
</evidence>
<gene>
    <name evidence="3" type="ORF">C7C56_026025</name>
</gene>
<feature type="transmembrane region" description="Helical" evidence="2">
    <location>
        <begin position="251"/>
        <end position="270"/>
    </location>
</feature>
<dbReference type="AlphaFoldDB" id="A0A2U2HC40"/>
<evidence type="ECO:0000313" key="4">
    <source>
        <dbReference type="Proteomes" id="UP000241421"/>
    </source>
</evidence>
<evidence type="ECO:0000256" key="2">
    <source>
        <dbReference type="SAM" id="Phobius"/>
    </source>
</evidence>
<feature type="transmembrane region" description="Helical" evidence="2">
    <location>
        <begin position="276"/>
        <end position="294"/>
    </location>
</feature>
<reference evidence="3 4" key="1">
    <citation type="submission" date="2018-04" db="EMBL/GenBank/DDBJ databases">
        <title>Massilia violaceinigra sp. nov., a novel purple-pigmented bacterium isolated from Tianshan glacier, Xinjiang, China.</title>
        <authorList>
            <person name="Wang H."/>
        </authorList>
    </citation>
    <scope>NUCLEOTIDE SEQUENCE [LARGE SCALE GENOMIC DNA]</scope>
    <source>
        <strain evidence="3 4">B448-2</strain>
    </source>
</reference>
<evidence type="ECO:0000256" key="1">
    <source>
        <dbReference type="SAM" id="MobiDB-lite"/>
    </source>
</evidence>
<dbReference type="PANTHER" id="PTHR37422:SF13">
    <property type="entry name" value="LIPOPOLYSACCHARIDE BIOSYNTHESIS PROTEIN PA4999-RELATED"/>
    <property type="match status" value="1"/>
</dbReference>
<feature type="transmembrane region" description="Helical" evidence="2">
    <location>
        <begin position="301"/>
        <end position="325"/>
    </location>
</feature>
<feature type="transmembrane region" description="Helical" evidence="2">
    <location>
        <begin position="169"/>
        <end position="191"/>
    </location>
</feature>
<feature type="region of interest" description="Disordered" evidence="1">
    <location>
        <begin position="1"/>
        <end position="24"/>
    </location>
</feature>
<protein>
    <recommendedName>
        <fullName evidence="5">O-antigen ligase domain-containing protein</fullName>
    </recommendedName>
</protein>
<dbReference type="Proteomes" id="UP000241421">
    <property type="component" value="Unassembled WGS sequence"/>
</dbReference>
<dbReference type="InterPro" id="IPR051533">
    <property type="entry name" value="WaaL-like"/>
</dbReference>
<feature type="transmembrane region" description="Helical" evidence="2">
    <location>
        <begin position="227"/>
        <end position="244"/>
    </location>
</feature>
<keyword evidence="4" id="KW-1185">Reference proteome</keyword>
<dbReference type="EMBL" id="PXWF02000324">
    <property type="protein sequence ID" value="PWF40435.1"/>
    <property type="molecule type" value="Genomic_DNA"/>
</dbReference>
<sequence>MRQTQQPDEDTMPDTIHDTLDTLPDPVGGARRARGARAPANAWQCFEYGKPRLFFVALMVVAAGIDVRTRDIGIGGPASNPLEALLLVAFALLLADAVVFGHQPARMLESAWRSNRFAVLYFGWAGLAGFFGIYQLSSLSFFVFRNLFPAFAAYVFLTFSVRRARDLRLLLTVFLIAAGPNLALGLSQYFFDGPFPVRMNAASAIKMDIDGTLVRSAVAGLFNHPNGLAIFLVPVLLTAFGLAVSRAPTGIRLRLFAGAVLAATMLLLYLSKAKGAWAWSLFGIMVLLAPRVLLAFRHAWVAHLLAVGAGIAALTTASLLIGGAFNTMLTRIELWHAATLAVGNDVFSLLFGSSQEGVWRLSTRMSSLQYTNAHNVFLNQAVYFGLPALVFYAGTFVWAVRSAQRAFAAAADPRVAQCARIALAVLLSMAGQYFFEPAAEASGYALEWLLFVGLAAATLRVSQTGGPDPADQTR</sequence>
<keyword evidence="2" id="KW-0812">Transmembrane</keyword>
<keyword evidence="2" id="KW-0472">Membrane</keyword>